<evidence type="ECO:0000313" key="10">
    <source>
        <dbReference type="Proteomes" id="UP000622017"/>
    </source>
</evidence>
<evidence type="ECO:0000256" key="5">
    <source>
        <dbReference type="SAM" id="SignalP"/>
    </source>
</evidence>
<dbReference type="InterPro" id="IPR013783">
    <property type="entry name" value="Ig-like_fold"/>
</dbReference>
<evidence type="ECO:0000259" key="6">
    <source>
        <dbReference type="Pfam" id="PF00413"/>
    </source>
</evidence>
<evidence type="ECO:0000256" key="3">
    <source>
        <dbReference type="ARBA" id="ARBA00022801"/>
    </source>
</evidence>
<evidence type="ECO:0000256" key="4">
    <source>
        <dbReference type="ARBA" id="ARBA00022833"/>
    </source>
</evidence>
<evidence type="ECO:0000256" key="1">
    <source>
        <dbReference type="ARBA" id="ARBA00022670"/>
    </source>
</evidence>
<keyword evidence="10" id="KW-1185">Reference proteome</keyword>
<gene>
    <name evidence="9" type="ORF">H8B15_05360</name>
</gene>
<dbReference type="InterPro" id="IPR001818">
    <property type="entry name" value="Pept_M10_metallopeptidase"/>
</dbReference>
<keyword evidence="3" id="KW-0378">Hydrolase</keyword>
<keyword evidence="4" id="KW-0862">Zinc</keyword>
<feature type="domain" description="Secretion system C-terminal sorting" evidence="8">
    <location>
        <begin position="626"/>
        <end position="696"/>
    </location>
</feature>
<keyword evidence="2" id="KW-0479">Metal-binding</keyword>
<dbReference type="SUPFAM" id="SSF81296">
    <property type="entry name" value="E set domains"/>
    <property type="match status" value="1"/>
</dbReference>
<feature type="chain" id="PRO_5045792892" evidence="5">
    <location>
        <begin position="25"/>
        <end position="705"/>
    </location>
</feature>
<dbReference type="Proteomes" id="UP000622017">
    <property type="component" value="Unassembled WGS sequence"/>
</dbReference>
<dbReference type="InterPro" id="IPR026444">
    <property type="entry name" value="Secre_tail"/>
</dbReference>
<evidence type="ECO:0000256" key="2">
    <source>
        <dbReference type="ARBA" id="ARBA00022723"/>
    </source>
</evidence>
<sequence>MLFSRATRLLLGVAFCGLALPTRAQLVAPTPTNELHCLMQPLDPARRAGQASLVIEGEILDSKGFWDAAHQHIYTAHRVRVYQVFKGTAATEITVVTEGGTVDLDQQRLTNTLTLSAGQQGVLFLYPAPFAGLDAVAGTAWAAYGSEQGFIQYDLATATATESFRSYPTLDDTFYASLTNLTGQARRVVQANPALSTAQRRAGTAARGQAPVIAALSPLTTTAGTESVLTITGTGFGTTRGTGFVEFRNADDGGATFTKPLDTDYVSWSNTSIQVRVPSYSADAHPAGTGQVRVTSSDQISATSAQVLTVVYAISNVQETTGKLTYRPGHINQNDNGGYTFRFDPGFAANAAASAAWQRALENWRCSSGINWQIGDTRTTSGVADDGQNSVGFDQSSGSTSGATLPVNVLGRTTSYYSGCRNANGSIVFYVREIDMLFSGAAAWQFGPTTPGNQQLDFETVAVHELGHAQQLSHLIRPSAVMHYAVSRGQVSRTLSPVSDIAGGRLVLRTSSFPRASCDEPAMLPAPLTRFTATGPILTWTTRDECFVQEFVVERTGADTTARNWQTLATIPAGATGNNYGYADAQAPTSSLLYYRLRIRRPDGSLDTTTPTATSSDASALTGLALYPNPLSSGPLQFQYNTGAATTLRLYIYDALGRYIQGRAVSLQTGLNLFTLNVNDLRPGWYAVRWTDETGRKGTVRFIRL</sequence>
<dbReference type="EMBL" id="JACSCY010000003">
    <property type="protein sequence ID" value="MBC6610336.1"/>
    <property type="molecule type" value="Genomic_DNA"/>
</dbReference>
<dbReference type="Pfam" id="PF01833">
    <property type="entry name" value="TIG"/>
    <property type="match status" value="1"/>
</dbReference>
<reference evidence="9 10" key="1">
    <citation type="submission" date="2020-08" db="EMBL/GenBank/DDBJ databases">
        <title>Hymenobacter sp.</title>
        <authorList>
            <person name="Kim M.K."/>
        </authorList>
    </citation>
    <scope>NUCLEOTIDE SEQUENCE [LARGE SCALE GENOMIC DNA]</scope>
    <source>
        <strain evidence="9 10">BT507</strain>
    </source>
</reference>
<feature type="domain" description="IPT/TIG" evidence="7">
    <location>
        <begin position="211"/>
        <end position="302"/>
    </location>
</feature>
<evidence type="ECO:0000259" key="7">
    <source>
        <dbReference type="Pfam" id="PF01833"/>
    </source>
</evidence>
<dbReference type="InterPro" id="IPR014756">
    <property type="entry name" value="Ig_E-set"/>
</dbReference>
<dbReference type="Gene3D" id="2.60.40.10">
    <property type="entry name" value="Immunoglobulins"/>
    <property type="match status" value="1"/>
</dbReference>
<feature type="signal peptide" evidence="5">
    <location>
        <begin position="1"/>
        <end position="24"/>
    </location>
</feature>
<dbReference type="InterPro" id="IPR024079">
    <property type="entry name" value="MetalloPept_cat_dom_sf"/>
</dbReference>
<protein>
    <submittedName>
        <fullName evidence="9">T9SS type A sorting domain-containing protein</fullName>
    </submittedName>
</protein>
<dbReference type="Pfam" id="PF00413">
    <property type="entry name" value="Peptidase_M10"/>
    <property type="match status" value="1"/>
</dbReference>
<keyword evidence="5" id="KW-0732">Signal</keyword>
<dbReference type="RefSeq" id="WP_187318643.1">
    <property type="nucleotide sequence ID" value="NZ_JACSCY010000003.1"/>
</dbReference>
<organism evidence="9 10">
    <name type="scientific">Hymenobacter citatus</name>
    <dbReference type="NCBI Taxonomy" id="2763506"/>
    <lineage>
        <taxon>Bacteria</taxon>
        <taxon>Pseudomonadati</taxon>
        <taxon>Bacteroidota</taxon>
        <taxon>Cytophagia</taxon>
        <taxon>Cytophagales</taxon>
        <taxon>Hymenobacteraceae</taxon>
        <taxon>Hymenobacter</taxon>
    </lineage>
</organism>
<dbReference type="InterPro" id="IPR002909">
    <property type="entry name" value="IPT_dom"/>
</dbReference>
<evidence type="ECO:0000313" key="9">
    <source>
        <dbReference type="EMBL" id="MBC6610336.1"/>
    </source>
</evidence>
<comment type="caution">
    <text evidence="9">The sequence shown here is derived from an EMBL/GenBank/DDBJ whole genome shotgun (WGS) entry which is preliminary data.</text>
</comment>
<proteinExistence type="predicted"/>
<name>A0ABR7MGW2_9BACT</name>
<feature type="domain" description="Peptidase M10 metallopeptidase" evidence="6">
    <location>
        <begin position="435"/>
        <end position="500"/>
    </location>
</feature>
<evidence type="ECO:0000259" key="8">
    <source>
        <dbReference type="Pfam" id="PF18962"/>
    </source>
</evidence>
<keyword evidence="1" id="KW-0645">Protease</keyword>
<dbReference type="NCBIfam" id="TIGR04183">
    <property type="entry name" value="Por_Secre_tail"/>
    <property type="match status" value="1"/>
</dbReference>
<dbReference type="Gene3D" id="3.40.390.10">
    <property type="entry name" value="Collagenase (Catalytic Domain)"/>
    <property type="match status" value="1"/>
</dbReference>
<accession>A0ABR7MGW2</accession>
<dbReference type="SUPFAM" id="SSF55486">
    <property type="entry name" value="Metalloproteases ('zincins'), catalytic domain"/>
    <property type="match status" value="1"/>
</dbReference>
<dbReference type="Pfam" id="PF18962">
    <property type="entry name" value="Por_Secre_tail"/>
    <property type="match status" value="1"/>
</dbReference>